<dbReference type="AlphaFoldDB" id="A0AAV1WX62"/>
<protein>
    <submittedName>
        <fullName evidence="1">Uncharacterized protein</fullName>
    </submittedName>
</protein>
<name>A0AAV1WX62_LUPLU</name>
<evidence type="ECO:0000313" key="1">
    <source>
        <dbReference type="EMBL" id="CAL0313893.1"/>
    </source>
</evidence>
<dbReference type="EMBL" id="CAXHTB010000010">
    <property type="protein sequence ID" value="CAL0313893.1"/>
    <property type="molecule type" value="Genomic_DNA"/>
</dbReference>
<comment type="caution">
    <text evidence="1">The sequence shown here is derived from an EMBL/GenBank/DDBJ whole genome shotgun (WGS) entry which is preliminary data.</text>
</comment>
<accession>A0AAV1WX62</accession>
<gene>
    <name evidence="1" type="ORF">LLUT_LOCUS14953</name>
</gene>
<organism evidence="1 2">
    <name type="scientific">Lupinus luteus</name>
    <name type="common">European yellow lupine</name>
    <dbReference type="NCBI Taxonomy" id="3873"/>
    <lineage>
        <taxon>Eukaryota</taxon>
        <taxon>Viridiplantae</taxon>
        <taxon>Streptophyta</taxon>
        <taxon>Embryophyta</taxon>
        <taxon>Tracheophyta</taxon>
        <taxon>Spermatophyta</taxon>
        <taxon>Magnoliopsida</taxon>
        <taxon>eudicotyledons</taxon>
        <taxon>Gunneridae</taxon>
        <taxon>Pentapetalae</taxon>
        <taxon>rosids</taxon>
        <taxon>fabids</taxon>
        <taxon>Fabales</taxon>
        <taxon>Fabaceae</taxon>
        <taxon>Papilionoideae</taxon>
        <taxon>50 kb inversion clade</taxon>
        <taxon>genistoids sensu lato</taxon>
        <taxon>core genistoids</taxon>
        <taxon>Genisteae</taxon>
        <taxon>Lupinus</taxon>
    </lineage>
</organism>
<sequence length="139" mass="15247">MHGHGSLHPRKPPSATVIHNQQEEFPIILHRYIHLRIESNRCTTSRACDNLDQPHINAVAVKEVATTGKLPAPLAVTKAIEVYNATGFRCEFGSPEEAEVRKVVEVVVGTEAEAVKGAAEEEEDGVGRKKEQEIGIFLT</sequence>
<evidence type="ECO:0000313" key="2">
    <source>
        <dbReference type="Proteomes" id="UP001497480"/>
    </source>
</evidence>
<proteinExistence type="predicted"/>
<reference evidence="1 2" key="1">
    <citation type="submission" date="2024-03" db="EMBL/GenBank/DDBJ databases">
        <authorList>
            <person name="Martinez-Hernandez J."/>
        </authorList>
    </citation>
    <scope>NUCLEOTIDE SEQUENCE [LARGE SCALE GENOMIC DNA]</scope>
</reference>
<dbReference type="Proteomes" id="UP001497480">
    <property type="component" value="Unassembled WGS sequence"/>
</dbReference>
<keyword evidence="2" id="KW-1185">Reference proteome</keyword>